<dbReference type="InterPro" id="IPR029065">
    <property type="entry name" value="Enolase_C-like"/>
</dbReference>
<evidence type="ECO:0000256" key="2">
    <source>
        <dbReference type="ARBA" id="ARBA00022723"/>
    </source>
</evidence>
<dbReference type="PANTHER" id="PTHR13794:SF58">
    <property type="entry name" value="MITOCHONDRIAL ENOLASE SUPERFAMILY MEMBER 1"/>
    <property type="match status" value="1"/>
</dbReference>
<keyword evidence="2" id="KW-0479">Metal-binding</keyword>
<sequence length="359" mass="38687">MEVSAYQIPTDAPEADGTFAWDSTTLVVVELTAGGQRGLGYTYTDAVAAALISRVFAQELRSQDAMDIPARMTALLRRVRNLGRPGLVSMALSAVDAALWDVKARLLGLPLARLLGAVRERVPLYGSGGFTSYSVERLQQQLAGWAEQGIPRVKMKVGSHPEEDPARVRAARTAIGDRVELFVDANGAYTVAQTLALADRFAECGVSWFEEPVSSDDLEGLHRVRSRAPAGMAVAAGEYGDGGIYFRRMLAAGAVDVLQADVTRCLGITGFLQADALCDVYQVPLSGHCAPALHAHVACAARRLVHLEYFHDHARLERMLFEGVPEVREGALVPDLSRPGLGLELKRADAARYAMGDNT</sequence>
<comment type="caution">
    <text evidence="5">The sequence shown here is derived from an EMBL/GenBank/DDBJ whole genome shotgun (WGS) entry which is preliminary data.</text>
</comment>
<dbReference type="EMBL" id="JMCB01000013">
    <property type="protein sequence ID" value="KFE64782.1"/>
    <property type="molecule type" value="Genomic_DNA"/>
</dbReference>
<dbReference type="SFLD" id="SFLDS00001">
    <property type="entry name" value="Enolase"/>
    <property type="match status" value="1"/>
</dbReference>
<dbReference type="SMART" id="SM00922">
    <property type="entry name" value="MR_MLE"/>
    <property type="match status" value="1"/>
</dbReference>
<dbReference type="InterPro" id="IPR046945">
    <property type="entry name" value="RHMD-like"/>
</dbReference>
<dbReference type="AlphaFoldDB" id="A0A085WAR9"/>
<comment type="cofactor">
    <cofactor evidence="1">
        <name>Mg(2+)</name>
        <dbReference type="ChEBI" id="CHEBI:18420"/>
    </cofactor>
</comment>
<dbReference type="SFLD" id="SFLDG00179">
    <property type="entry name" value="mandelate_racemase"/>
    <property type="match status" value="1"/>
</dbReference>
<evidence type="ECO:0000256" key="1">
    <source>
        <dbReference type="ARBA" id="ARBA00001946"/>
    </source>
</evidence>
<dbReference type="SUPFAM" id="SSF51604">
    <property type="entry name" value="Enolase C-terminal domain-like"/>
    <property type="match status" value="1"/>
</dbReference>
<keyword evidence="6" id="KW-1185">Reference proteome</keyword>
<name>A0A085WAR9_9BACT</name>
<dbReference type="InterPro" id="IPR013341">
    <property type="entry name" value="Mandelate_racemase_N_dom"/>
</dbReference>
<dbReference type="Gene3D" id="3.20.20.120">
    <property type="entry name" value="Enolase-like C-terminal domain"/>
    <property type="match status" value="1"/>
</dbReference>
<dbReference type="Proteomes" id="UP000028725">
    <property type="component" value="Unassembled WGS sequence"/>
</dbReference>
<dbReference type="InterPro" id="IPR036849">
    <property type="entry name" value="Enolase-like_C_sf"/>
</dbReference>
<evidence type="ECO:0000313" key="6">
    <source>
        <dbReference type="Proteomes" id="UP000028725"/>
    </source>
</evidence>
<dbReference type="GO" id="GO:0000287">
    <property type="term" value="F:magnesium ion binding"/>
    <property type="evidence" value="ECO:0007669"/>
    <property type="project" value="TreeGrafter"/>
</dbReference>
<protein>
    <submittedName>
        <fullName evidence="5">Mandelate racemase/muconate lactonizing enzyme family protein</fullName>
    </submittedName>
</protein>
<dbReference type="Gene3D" id="3.30.390.10">
    <property type="entry name" value="Enolase-like, N-terminal domain"/>
    <property type="match status" value="1"/>
</dbReference>
<organism evidence="5 6">
    <name type="scientific">Hyalangium minutum</name>
    <dbReference type="NCBI Taxonomy" id="394096"/>
    <lineage>
        <taxon>Bacteria</taxon>
        <taxon>Pseudomonadati</taxon>
        <taxon>Myxococcota</taxon>
        <taxon>Myxococcia</taxon>
        <taxon>Myxococcales</taxon>
        <taxon>Cystobacterineae</taxon>
        <taxon>Archangiaceae</taxon>
        <taxon>Hyalangium</taxon>
    </lineage>
</organism>
<dbReference type="PATRIC" id="fig|394096.3.peg.6136"/>
<dbReference type="Pfam" id="PF02746">
    <property type="entry name" value="MR_MLE_N"/>
    <property type="match status" value="1"/>
</dbReference>
<dbReference type="InterPro" id="IPR013342">
    <property type="entry name" value="Mandelate_racemase_C"/>
</dbReference>
<gene>
    <name evidence="5" type="ORF">DB31_1800</name>
</gene>
<dbReference type="GO" id="GO:0016052">
    <property type="term" value="P:carbohydrate catabolic process"/>
    <property type="evidence" value="ECO:0007669"/>
    <property type="project" value="TreeGrafter"/>
</dbReference>
<dbReference type="STRING" id="394096.DB31_1800"/>
<dbReference type="InterPro" id="IPR029017">
    <property type="entry name" value="Enolase-like_N"/>
</dbReference>
<proteinExistence type="predicted"/>
<reference evidence="5 6" key="1">
    <citation type="submission" date="2014-04" db="EMBL/GenBank/DDBJ databases">
        <title>Genome assembly of Hyalangium minutum DSM 14724.</title>
        <authorList>
            <person name="Sharma G."/>
            <person name="Subramanian S."/>
        </authorList>
    </citation>
    <scope>NUCLEOTIDE SEQUENCE [LARGE SCALE GENOMIC DNA]</scope>
    <source>
        <strain evidence="5 6">DSM 14724</strain>
    </source>
</reference>
<evidence type="ECO:0000259" key="4">
    <source>
        <dbReference type="SMART" id="SM00922"/>
    </source>
</evidence>
<dbReference type="PANTHER" id="PTHR13794">
    <property type="entry name" value="ENOLASE SUPERFAMILY, MANDELATE RACEMASE"/>
    <property type="match status" value="1"/>
</dbReference>
<evidence type="ECO:0000313" key="5">
    <source>
        <dbReference type="EMBL" id="KFE64782.1"/>
    </source>
</evidence>
<feature type="domain" description="Mandelate racemase/muconate lactonizing enzyme C-terminal" evidence="4">
    <location>
        <begin position="135"/>
        <end position="231"/>
    </location>
</feature>
<dbReference type="GO" id="GO:0016836">
    <property type="term" value="F:hydro-lyase activity"/>
    <property type="evidence" value="ECO:0007669"/>
    <property type="project" value="TreeGrafter"/>
</dbReference>
<dbReference type="CDD" id="cd03328">
    <property type="entry name" value="MR_like_3"/>
    <property type="match status" value="1"/>
</dbReference>
<evidence type="ECO:0000256" key="3">
    <source>
        <dbReference type="ARBA" id="ARBA00022842"/>
    </source>
</evidence>
<dbReference type="Pfam" id="PF13378">
    <property type="entry name" value="MR_MLE_C"/>
    <property type="match status" value="1"/>
</dbReference>
<accession>A0A085WAR9</accession>
<keyword evidence="3" id="KW-0460">Magnesium</keyword>
<dbReference type="SUPFAM" id="SSF54826">
    <property type="entry name" value="Enolase N-terminal domain-like"/>
    <property type="match status" value="1"/>
</dbReference>